<gene>
    <name evidence="3" type="ORF">KQ910_15905</name>
</gene>
<accession>A0ABS6IKY6</accession>
<comment type="caution">
    <text evidence="3">The sequence shown here is derived from an EMBL/GenBank/DDBJ whole genome shotgun (WGS) entry which is preliminary data.</text>
</comment>
<evidence type="ECO:0000256" key="1">
    <source>
        <dbReference type="SAM" id="MobiDB-lite"/>
    </source>
</evidence>
<protein>
    <recommendedName>
        <fullName evidence="2">SGNH hydrolase-type esterase domain-containing protein</fullName>
    </recommendedName>
</protein>
<evidence type="ECO:0000313" key="3">
    <source>
        <dbReference type="EMBL" id="MBU8875259.1"/>
    </source>
</evidence>
<name>A0ABS6IKY6_9HYPH</name>
<dbReference type="EMBL" id="JAHOPB010000001">
    <property type="protein sequence ID" value="MBU8875259.1"/>
    <property type="molecule type" value="Genomic_DNA"/>
</dbReference>
<evidence type="ECO:0000313" key="4">
    <source>
        <dbReference type="Proteomes" id="UP000727907"/>
    </source>
</evidence>
<feature type="domain" description="SGNH hydrolase-type esterase" evidence="2">
    <location>
        <begin position="44"/>
        <end position="191"/>
    </location>
</feature>
<organism evidence="3 4">
    <name type="scientific">Reyranella humidisoli</name>
    <dbReference type="NCBI Taxonomy" id="2849149"/>
    <lineage>
        <taxon>Bacteria</taxon>
        <taxon>Pseudomonadati</taxon>
        <taxon>Pseudomonadota</taxon>
        <taxon>Alphaproteobacteria</taxon>
        <taxon>Hyphomicrobiales</taxon>
        <taxon>Reyranellaceae</taxon>
        <taxon>Reyranella</taxon>
    </lineage>
</organism>
<keyword evidence="4" id="KW-1185">Reference proteome</keyword>
<reference evidence="3 4" key="1">
    <citation type="submission" date="2021-06" db="EMBL/GenBank/DDBJ databases">
        <authorList>
            <person name="Lee D.H."/>
        </authorList>
    </citation>
    <scope>NUCLEOTIDE SEQUENCE [LARGE SCALE GENOMIC DNA]</scope>
    <source>
        <strain evidence="3 4">MMS21-HV4-11</strain>
    </source>
</reference>
<proteinExistence type="predicted"/>
<dbReference type="Proteomes" id="UP000727907">
    <property type="component" value="Unassembled WGS sequence"/>
</dbReference>
<dbReference type="InterPro" id="IPR013830">
    <property type="entry name" value="SGNH_hydro"/>
</dbReference>
<evidence type="ECO:0000259" key="2">
    <source>
        <dbReference type="Pfam" id="PF13472"/>
    </source>
</evidence>
<feature type="compositionally biased region" description="Basic and acidic residues" evidence="1">
    <location>
        <begin position="222"/>
        <end position="231"/>
    </location>
</feature>
<sequence length="271" mass="29427">MCAAQVVVPEAPTPDKLDRYKKQLEKLPASAVDVLIAGDSLASMWPKTSLRATFEDCRITKMSMTGDRIQNTLWKVRSGDFDRVKPRMIVLIVGTNNLPKGSPPAIAAAIDAVVGEMIARWSPEAIFVVGIPPRGPKGTFKTVRRKKTNELTGVAVTSRPNVYFCDVDAALGGDTAAYHSDLVHLSDHGYTLMSIVVKSAYLEFRSAKVAADLAEARRTRIATSEKKRDGAAARSGRAFEAPSSKEPPARHAPPAAPRSFLDRLVYLVLGR</sequence>
<dbReference type="RefSeq" id="WP_216962216.1">
    <property type="nucleotide sequence ID" value="NZ_JAHOPB010000001.1"/>
</dbReference>
<feature type="region of interest" description="Disordered" evidence="1">
    <location>
        <begin position="222"/>
        <end position="256"/>
    </location>
</feature>
<dbReference type="Pfam" id="PF13472">
    <property type="entry name" value="Lipase_GDSL_2"/>
    <property type="match status" value="1"/>
</dbReference>